<comment type="similarity">
    <text evidence="2">Belongs to the methyltransferase superfamily. Trimethylguanosine synthase family.</text>
</comment>
<evidence type="ECO:0000256" key="1">
    <source>
        <dbReference type="ARBA" id="ARBA00018517"/>
    </source>
</evidence>
<reference evidence="9" key="1">
    <citation type="journal article" date="2023" name="Commun. Biol.">
        <title>Genome analysis of Parmales, the sister group of diatoms, reveals the evolutionary specialization of diatoms from phago-mixotrophs to photoautotrophs.</title>
        <authorList>
            <person name="Ban H."/>
            <person name="Sato S."/>
            <person name="Yoshikawa S."/>
            <person name="Yamada K."/>
            <person name="Nakamura Y."/>
            <person name="Ichinomiya M."/>
            <person name="Sato N."/>
            <person name="Blanc-Mathieu R."/>
            <person name="Endo H."/>
            <person name="Kuwata A."/>
            <person name="Ogata H."/>
        </authorList>
    </citation>
    <scope>NUCLEOTIDE SEQUENCE [LARGE SCALE GENOMIC DNA]</scope>
</reference>
<evidence type="ECO:0000256" key="4">
    <source>
        <dbReference type="ARBA" id="ARBA00048740"/>
    </source>
</evidence>
<evidence type="ECO:0000256" key="5">
    <source>
        <dbReference type="ARBA" id="ARBA00048763"/>
    </source>
</evidence>
<comment type="caution">
    <text evidence="8">The sequence shown here is derived from an EMBL/GenBank/DDBJ whole genome shotgun (WGS) entry which is preliminary data.</text>
</comment>
<sequence length="222" mass="24566">MTLETAPGNLKYKWSFLWKNLDDNAQGKIMMDEVATFSVTESRLADRMSGELLSLPGVTYFSKIVDATACVGGNTISFAKAFKEVVGIEMSEERATMLSNNIDLVRAEMKRKDKHFAGVKVIIGDSLRVVPTIIDADVIFFDPPWGGVDYKNQTLCKLSLSGVPMSKFVLDASANCSYVALKLPMNANLDKITNVPSILRVVKRVEMCKMQFIVLQGVRKGK</sequence>
<dbReference type="AlphaFoldDB" id="A0A9W7G765"/>
<dbReference type="OrthoDB" id="194443at2759"/>
<evidence type="ECO:0000256" key="6">
    <source>
        <dbReference type="ARBA" id="ARBA00049075"/>
    </source>
</evidence>
<evidence type="ECO:0000313" key="8">
    <source>
        <dbReference type="EMBL" id="GMI35983.1"/>
    </source>
</evidence>
<dbReference type="GO" id="GO:0071164">
    <property type="term" value="F:RNA cap trimethylguanosine synthase activity"/>
    <property type="evidence" value="ECO:0007669"/>
    <property type="project" value="TreeGrafter"/>
</dbReference>
<dbReference type="EMBL" id="BRYA01000934">
    <property type="protein sequence ID" value="GMI35983.1"/>
    <property type="molecule type" value="Genomic_DNA"/>
</dbReference>
<evidence type="ECO:0000313" key="9">
    <source>
        <dbReference type="Proteomes" id="UP001165065"/>
    </source>
</evidence>
<proteinExistence type="inferred from homology"/>
<dbReference type="GO" id="GO:0005634">
    <property type="term" value="C:nucleus"/>
    <property type="evidence" value="ECO:0007669"/>
    <property type="project" value="TreeGrafter"/>
</dbReference>
<comment type="catalytic activity">
    <reaction evidence="5">
        <text>a 5'-end (N(2),N(7)-dimethyl 5'-triphosphoguanosine)-ribonucleoside in snRNA + S-adenosyl-L-methionine = a 5'-end (N(2),N(2),N(7)-trimethyl 5'-triphosphoguanosine)-ribonucleoside in snRNA + S-adenosyl-L-homocysteine + H(+)</text>
        <dbReference type="Rhea" id="RHEA:78479"/>
        <dbReference type="Rhea" id="RHEA-COMP:19087"/>
        <dbReference type="Rhea" id="RHEA-COMP:19089"/>
        <dbReference type="ChEBI" id="CHEBI:15378"/>
        <dbReference type="ChEBI" id="CHEBI:57856"/>
        <dbReference type="ChEBI" id="CHEBI:59789"/>
        <dbReference type="ChEBI" id="CHEBI:167623"/>
        <dbReference type="ChEBI" id="CHEBI:172880"/>
    </reaction>
    <physiologicalReaction direction="left-to-right" evidence="5">
        <dbReference type="Rhea" id="RHEA:78480"/>
    </physiologicalReaction>
</comment>
<dbReference type="Proteomes" id="UP001165065">
    <property type="component" value="Unassembled WGS sequence"/>
</dbReference>
<dbReference type="Gene3D" id="3.40.50.150">
    <property type="entry name" value="Vaccinia Virus protein VP39"/>
    <property type="match status" value="1"/>
</dbReference>
<dbReference type="SUPFAM" id="SSF53335">
    <property type="entry name" value="S-adenosyl-L-methionine-dependent methyltransferases"/>
    <property type="match status" value="1"/>
</dbReference>
<keyword evidence="9" id="KW-1185">Reference proteome</keyword>
<evidence type="ECO:0000256" key="3">
    <source>
        <dbReference type="ARBA" id="ARBA00047418"/>
    </source>
</evidence>
<evidence type="ECO:0000256" key="2">
    <source>
        <dbReference type="ARBA" id="ARBA00025783"/>
    </source>
</evidence>
<dbReference type="InterPro" id="IPR029063">
    <property type="entry name" value="SAM-dependent_MTases_sf"/>
</dbReference>
<comment type="catalytic activity">
    <reaction evidence="4">
        <text>a 5'-end (N(7)-methyl 5'-triphosphoguanosine)-ribonucleoside in snoRNA + S-adenosyl-L-methionine = a 5'-end (N(2),N(7)-dimethyl 5'-triphosphoguanosine)-ribonucleoside in snoRNA + S-adenosyl-L-homocysteine + H(+)</text>
        <dbReference type="Rhea" id="RHEA:78475"/>
        <dbReference type="Rhea" id="RHEA-COMP:19086"/>
        <dbReference type="Rhea" id="RHEA-COMP:19088"/>
        <dbReference type="ChEBI" id="CHEBI:15378"/>
        <dbReference type="ChEBI" id="CHEBI:57856"/>
        <dbReference type="ChEBI" id="CHEBI:59789"/>
        <dbReference type="ChEBI" id="CHEBI:156461"/>
        <dbReference type="ChEBI" id="CHEBI:172880"/>
    </reaction>
    <physiologicalReaction direction="left-to-right" evidence="4">
        <dbReference type="Rhea" id="RHEA:78476"/>
    </physiologicalReaction>
</comment>
<dbReference type="InterPro" id="IPR019012">
    <property type="entry name" value="RNA_cap_Gua-N2-MeTrfase"/>
</dbReference>
<dbReference type="PANTHER" id="PTHR14741">
    <property type="entry name" value="S-ADENOSYLMETHIONINE-DEPENDENT METHYLTRANSFERASE RELATED"/>
    <property type="match status" value="1"/>
</dbReference>
<evidence type="ECO:0000256" key="7">
    <source>
        <dbReference type="ARBA" id="ARBA00049790"/>
    </source>
</evidence>
<protein>
    <recommendedName>
        <fullName evidence="1">Trimethylguanosine synthase</fullName>
    </recommendedName>
    <alternativeName>
        <fullName evidence="7">Cap-specific guanine-N(2) methyltransferase</fullName>
    </alternativeName>
</protein>
<comment type="catalytic activity">
    <reaction evidence="3">
        <text>a 5'-end (N(2),N(7)-dimethyl 5'-triphosphoguanosine)-ribonucleoside in snoRNA + S-adenosyl-L-methionine = a 5'-end (N(2),N(2),N(7)-trimethyl 5'-triphosphoguanosine)-ribonucleoside in snoRNA + S-adenosyl-L-homocysteine + H(+)</text>
        <dbReference type="Rhea" id="RHEA:78507"/>
        <dbReference type="Rhea" id="RHEA-COMP:19088"/>
        <dbReference type="Rhea" id="RHEA-COMP:19090"/>
        <dbReference type="ChEBI" id="CHEBI:15378"/>
        <dbReference type="ChEBI" id="CHEBI:57856"/>
        <dbReference type="ChEBI" id="CHEBI:59789"/>
        <dbReference type="ChEBI" id="CHEBI:167623"/>
        <dbReference type="ChEBI" id="CHEBI:172880"/>
    </reaction>
    <physiologicalReaction direction="left-to-right" evidence="3">
        <dbReference type="Rhea" id="RHEA:78508"/>
    </physiologicalReaction>
</comment>
<name>A0A9W7G765_9STRA</name>
<accession>A0A9W7G765</accession>
<dbReference type="PANTHER" id="PTHR14741:SF32">
    <property type="entry name" value="TRIMETHYLGUANOSINE SYNTHASE"/>
    <property type="match status" value="1"/>
</dbReference>
<dbReference type="Pfam" id="PF09445">
    <property type="entry name" value="Methyltransf_15"/>
    <property type="match status" value="1"/>
</dbReference>
<organism evidence="8 9">
    <name type="scientific">Triparma columacea</name>
    <dbReference type="NCBI Taxonomy" id="722753"/>
    <lineage>
        <taxon>Eukaryota</taxon>
        <taxon>Sar</taxon>
        <taxon>Stramenopiles</taxon>
        <taxon>Ochrophyta</taxon>
        <taxon>Bolidophyceae</taxon>
        <taxon>Parmales</taxon>
        <taxon>Triparmaceae</taxon>
        <taxon>Triparma</taxon>
    </lineage>
</organism>
<gene>
    <name evidence="8" type="ORF">TrCOL_g11262</name>
</gene>
<comment type="catalytic activity">
    <reaction evidence="6">
        <text>a 5'-end (N(7)-methyl 5'-triphosphoguanosine)-ribonucleoside in snRNA + S-adenosyl-L-methionine = a 5'-end (N(2),N(7)-dimethyl 5'-triphosphoguanosine)-ribonucleoside in snRNA + S-adenosyl-L-homocysteine + H(+)</text>
        <dbReference type="Rhea" id="RHEA:78471"/>
        <dbReference type="Rhea" id="RHEA-COMP:19085"/>
        <dbReference type="Rhea" id="RHEA-COMP:19087"/>
        <dbReference type="ChEBI" id="CHEBI:15378"/>
        <dbReference type="ChEBI" id="CHEBI:57856"/>
        <dbReference type="ChEBI" id="CHEBI:59789"/>
        <dbReference type="ChEBI" id="CHEBI:156461"/>
        <dbReference type="ChEBI" id="CHEBI:172880"/>
    </reaction>
    <physiologicalReaction direction="left-to-right" evidence="6">
        <dbReference type="Rhea" id="RHEA:78472"/>
    </physiologicalReaction>
</comment>